<dbReference type="PANTHER" id="PTHR30329">
    <property type="entry name" value="STATOR ELEMENT OF FLAGELLAR MOTOR COMPLEX"/>
    <property type="match status" value="1"/>
</dbReference>
<organism evidence="5 6">
    <name type="scientific">Candidatus Phocaeicola excrementipullorum</name>
    <dbReference type="NCBI Taxonomy" id="2838731"/>
    <lineage>
        <taxon>Bacteria</taxon>
        <taxon>Pseudomonadati</taxon>
        <taxon>Bacteroidota</taxon>
        <taxon>Bacteroidia</taxon>
        <taxon>Bacteroidales</taxon>
        <taxon>Bacteroidaceae</taxon>
        <taxon>Phocaeicola</taxon>
    </lineage>
</organism>
<dbReference type="PROSITE" id="PS51257">
    <property type="entry name" value="PROKAR_LIPOPROTEIN"/>
    <property type="match status" value="1"/>
</dbReference>
<protein>
    <submittedName>
        <fullName evidence="5">OmpA family protein</fullName>
    </submittedName>
</protein>
<evidence type="ECO:0000256" key="3">
    <source>
        <dbReference type="SAM" id="SignalP"/>
    </source>
</evidence>
<evidence type="ECO:0000313" key="6">
    <source>
        <dbReference type="Proteomes" id="UP000784286"/>
    </source>
</evidence>
<evidence type="ECO:0000256" key="2">
    <source>
        <dbReference type="SAM" id="Coils"/>
    </source>
</evidence>
<proteinExistence type="predicted"/>
<feature type="chain" id="PRO_5037097433" evidence="3">
    <location>
        <begin position="21"/>
        <end position="395"/>
    </location>
</feature>
<evidence type="ECO:0000256" key="1">
    <source>
        <dbReference type="PROSITE-ProRule" id="PRU00473"/>
    </source>
</evidence>
<dbReference type="InterPro" id="IPR006665">
    <property type="entry name" value="OmpA-like"/>
</dbReference>
<dbReference type="Gene3D" id="2.40.160.20">
    <property type="match status" value="1"/>
</dbReference>
<dbReference type="PROSITE" id="PS51123">
    <property type="entry name" value="OMPA_2"/>
    <property type="match status" value="1"/>
</dbReference>
<name>A0A948TLE8_9BACT</name>
<dbReference type="CDD" id="cd07185">
    <property type="entry name" value="OmpA_C-like"/>
    <property type="match status" value="1"/>
</dbReference>
<sequence>MKQKTFIAALALAAACPVFAQTGENAETTETVEYSSDKYKVETNRFWSNWFISVGAGPQMLFSDHDRQMKFGKRISPALDIAIGKWFTPGIGVRFMYSGLSLDGATQNGAHSDGTPISGKPWNGYWLTNQDINFYHFHLDAMLNFSNLFCGYNEKRIWNCIPYAGLGVIKATDSPTHTDIAANFGILNTFRLSSAWDINLDIRGTIMSDDFDGETGERGGEGLLAATVGFTYKIKPRGWERSKTITRTAYNNDELNAMREKLNRMNDENARLREQLAEKPETVTKQIASSNLITFRIGKSDLSNEARVNLGMLAEVIKKGDPSTVYTITGYADAGTGSKKLNERLSKARAEAVYNCLVEEFGVNKSQLKVDYKGGVENMFYDDPRMSRAVITKSN</sequence>
<dbReference type="PANTHER" id="PTHR30329:SF21">
    <property type="entry name" value="LIPOPROTEIN YIAD-RELATED"/>
    <property type="match status" value="1"/>
</dbReference>
<dbReference type="Pfam" id="PF00691">
    <property type="entry name" value="OmpA"/>
    <property type="match status" value="1"/>
</dbReference>
<dbReference type="EMBL" id="JAHLFJ010000030">
    <property type="protein sequence ID" value="MBU3855521.1"/>
    <property type="molecule type" value="Genomic_DNA"/>
</dbReference>
<evidence type="ECO:0000259" key="4">
    <source>
        <dbReference type="PROSITE" id="PS51123"/>
    </source>
</evidence>
<keyword evidence="2" id="KW-0175">Coiled coil</keyword>
<feature type="domain" description="OmpA-like" evidence="4">
    <location>
        <begin position="282"/>
        <end position="395"/>
    </location>
</feature>
<gene>
    <name evidence="5" type="ORF">H9928_03005</name>
</gene>
<dbReference type="Proteomes" id="UP000784286">
    <property type="component" value="Unassembled WGS sequence"/>
</dbReference>
<keyword evidence="1" id="KW-0472">Membrane</keyword>
<dbReference type="GO" id="GO:0016020">
    <property type="term" value="C:membrane"/>
    <property type="evidence" value="ECO:0007669"/>
    <property type="project" value="UniProtKB-UniRule"/>
</dbReference>
<accession>A0A948TLE8</accession>
<reference evidence="5" key="1">
    <citation type="journal article" date="2021" name="PeerJ">
        <title>Extensive microbial diversity within the chicken gut microbiome revealed by metagenomics and culture.</title>
        <authorList>
            <person name="Gilroy R."/>
            <person name="Ravi A."/>
            <person name="Getino M."/>
            <person name="Pursley I."/>
            <person name="Horton D.L."/>
            <person name="Alikhan N.F."/>
            <person name="Baker D."/>
            <person name="Gharbi K."/>
            <person name="Hall N."/>
            <person name="Watson M."/>
            <person name="Adriaenssens E.M."/>
            <person name="Foster-Nyarko E."/>
            <person name="Jarju S."/>
            <person name="Secka A."/>
            <person name="Antonio M."/>
            <person name="Oren A."/>
            <person name="Chaudhuri R.R."/>
            <person name="La Ragione R."/>
            <person name="Hildebrand F."/>
            <person name="Pallen M.J."/>
        </authorList>
    </citation>
    <scope>NUCLEOTIDE SEQUENCE</scope>
    <source>
        <strain evidence="5">8470</strain>
    </source>
</reference>
<keyword evidence="3" id="KW-0732">Signal</keyword>
<dbReference type="Gene3D" id="3.30.1330.60">
    <property type="entry name" value="OmpA-like domain"/>
    <property type="match status" value="1"/>
</dbReference>
<dbReference type="InterPro" id="IPR036737">
    <property type="entry name" value="OmpA-like_sf"/>
</dbReference>
<feature type="coiled-coil region" evidence="2">
    <location>
        <begin position="255"/>
        <end position="282"/>
    </location>
</feature>
<evidence type="ECO:0000313" key="5">
    <source>
        <dbReference type="EMBL" id="MBU3855521.1"/>
    </source>
</evidence>
<comment type="caution">
    <text evidence="5">The sequence shown here is derived from an EMBL/GenBank/DDBJ whole genome shotgun (WGS) entry which is preliminary data.</text>
</comment>
<dbReference type="InterPro" id="IPR050330">
    <property type="entry name" value="Bact_OuterMem_StrucFunc"/>
</dbReference>
<dbReference type="AlphaFoldDB" id="A0A948TLE8"/>
<dbReference type="SUPFAM" id="SSF103088">
    <property type="entry name" value="OmpA-like"/>
    <property type="match status" value="1"/>
</dbReference>
<reference evidence="5" key="2">
    <citation type="submission" date="2021-04" db="EMBL/GenBank/DDBJ databases">
        <authorList>
            <person name="Gilroy R."/>
        </authorList>
    </citation>
    <scope>NUCLEOTIDE SEQUENCE</scope>
    <source>
        <strain evidence="5">8470</strain>
    </source>
</reference>
<feature type="signal peptide" evidence="3">
    <location>
        <begin position="1"/>
        <end position="20"/>
    </location>
</feature>